<dbReference type="WBParaSite" id="OFLC_0000917401-mRNA-1">
    <property type="protein sequence ID" value="OFLC_0000917401-mRNA-1"/>
    <property type="gene ID" value="OFLC_0000917401"/>
</dbReference>
<name>A0A183HNW3_9BILA</name>
<dbReference type="EMBL" id="UZAJ01010971">
    <property type="protein sequence ID" value="VDO59016.1"/>
    <property type="molecule type" value="Genomic_DNA"/>
</dbReference>
<evidence type="ECO:0000313" key="3">
    <source>
        <dbReference type="WBParaSite" id="OFLC_0000917401-mRNA-1"/>
    </source>
</evidence>
<reference evidence="3" key="1">
    <citation type="submission" date="2016-06" db="UniProtKB">
        <authorList>
            <consortium name="WormBaseParasite"/>
        </authorList>
    </citation>
    <scope>IDENTIFICATION</scope>
</reference>
<proteinExistence type="predicted"/>
<protein>
    <submittedName>
        <fullName evidence="3">Laminin N-terminal domain-containing protein</fullName>
    </submittedName>
</protein>
<dbReference type="Proteomes" id="UP000267606">
    <property type="component" value="Unassembled WGS sequence"/>
</dbReference>
<gene>
    <name evidence="1" type="ORF">OFLC_LOCUS9171</name>
</gene>
<evidence type="ECO:0000313" key="1">
    <source>
        <dbReference type="EMBL" id="VDO59016.1"/>
    </source>
</evidence>
<evidence type="ECO:0000313" key="2">
    <source>
        <dbReference type="Proteomes" id="UP000267606"/>
    </source>
</evidence>
<accession>A0A183HNW3</accession>
<keyword evidence="2" id="KW-1185">Reference proteome</keyword>
<dbReference type="AlphaFoldDB" id="A0A183HNW3"/>
<organism evidence="3">
    <name type="scientific">Onchocerca flexuosa</name>
    <dbReference type="NCBI Taxonomy" id="387005"/>
    <lineage>
        <taxon>Eukaryota</taxon>
        <taxon>Metazoa</taxon>
        <taxon>Ecdysozoa</taxon>
        <taxon>Nematoda</taxon>
        <taxon>Chromadorea</taxon>
        <taxon>Rhabditida</taxon>
        <taxon>Spirurina</taxon>
        <taxon>Spiruromorpha</taxon>
        <taxon>Filarioidea</taxon>
        <taxon>Onchocercidae</taxon>
        <taxon>Onchocerca</taxon>
    </lineage>
</organism>
<reference evidence="1 2" key="2">
    <citation type="submission" date="2018-11" db="EMBL/GenBank/DDBJ databases">
        <authorList>
            <consortium name="Pathogen Informatics"/>
        </authorList>
    </citation>
    <scope>NUCLEOTIDE SEQUENCE [LARGE SCALE GENOMIC DNA]</scope>
</reference>
<sequence length="90" mass="10097">MDGVLRSAQRDYNSESTNASETTNVIVQIQLIDYIDQDLRLPHGQTCVCPDEFSCSYLGTSVPRCYMSFTVNTEIRLSLETGNVVQNCKL</sequence>